<name>A0A5B7JNG6_PORTR</name>
<dbReference type="EMBL" id="VSRR010105777">
    <property type="protein sequence ID" value="MPC96379.1"/>
    <property type="molecule type" value="Genomic_DNA"/>
</dbReference>
<sequence length="60" mass="6336">MSLASAVSRAAASHHNAGFIVFQGGSRRCGAPMTQQQRSAARQACRRGDLSRCVCVCVGR</sequence>
<reference evidence="1 2" key="1">
    <citation type="submission" date="2019-05" db="EMBL/GenBank/DDBJ databases">
        <title>Another draft genome of Portunus trituberculatus and its Hox gene families provides insights of decapod evolution.</title>
        <authorList>
            <person name="Jeong J.-H."/>
            <person name="Song I."/>
            <person name="Kim S."/>
            <person name="Choi T."/>
            <person name="Kim D."/>
            <person name="Ryu S."/>
            <person name="Kim W."/>
        </authorList>
    </citation>
    <scope>NUCLEOTIDE SEQUENCE [LARGE SCALE GENOMIC DNA]</scope>
    <source>
        <tissue evidence="1">Muscle</tissue>
    </source>
</reference>
<accession>A0A5B7JNG6</accession>
<evidence type="ECO:0000313" key="1">
    <source>
        <dbReference type="EMBL" id="MPC96379.1"/>
    </source>
</evidence>
<organism evidence="1 2">
    <name type="scientific">Portunus trituberculatus</name>
    <name type="common">Swimming crab</name>
    <name type="synonym">Neptunus trituberculatus</name>
    <dbReference type="NCBI Taxonomy" id="210409"/>
    <lineage>
        <taxon>Eukaryota</taxon>
        <taxon>Metazoa</taxon>
        <taxon>Ecdysozoa</taxon>
        <taxon>Arthropoda</taxon>
        <taxon>Crustacea</taxon>
        <taxon>Multicrustacea</taxon>
        <taxon>Malacostraca</taxon>
        <taxon>Eumalacostraca</taxon>
        <taxon>Eucarida</taxon>
        <taxon>Decapoda</taxon>
        <taxon>Pleocyemata</taxon>
        <taxon>Brachyura</taxon>
        <taxon>Eubrachyura</taxon>
        <taxon>Portunoidea</taxon>
        <taxon>Portunidae</taxon>
        <taxon>Portuninae</taxon>
        <taxon>Portunus</taxon>
    </lineage>
</organism>
<dbReference type="AlphaFoldDB" id="A0A5B7JNG6"/>
<dbReference type="Proteomes" id="UP000324222">
    <property type="component" value="Unassembled WGS sequence"/>
</dbReference>
<protein>
    <submittedName>
        <fullName evidence="1">Uncharacterized protein</fullName>
    </submittedName>
</protein>
<evidence type="ECO:0000313" key="2">
    <source>
        <dbReference type="Proteomes" id="UP000324222"/>
    </source>
</evidence>
<keyword evidence="2" id="KW-1185">Reference proteome</keyword>
<gene>
    <name evidence="1" type="ORF">E2C01_091637</name>
</gene>
<comment type="caution">
    <text evidence="1">The sequence shown here is derived from an EMBL/GenBank/DDBJ whole genome shotgun (WGS) entry which is preliminary data.</text>
</comment>
<proteinExistence type="predicted"/>